<comment type="caution">
    <text evidence="2">The sequence shown here is derived from an EMBL/GenBank/DDBJ whole genome shotgun (WGS) entry which is preliminary data.</text>
</comment>
<gene>
    <name evidence="2" type="ORF">AAG570_012999</name>
</gene>
<proteinExistence type="predicted"/>
<sequence>MEGDVMPPHFFREGLKLTSDGYVEFLNTVVKPWIIRVANGRPYVCQQDSAPCHTSGKSQNWLSENFYDFTSPNVWPPNSPDLNPTDYFVWAQLKKIPIALPMTLPYGASLHCFKDIYPFLTLLVLKDSTDSATQLNGPLSSSPEAADSSSYNSSMCDYPQSFKAEDGVQAPKHVLQALRH</sequence>
<feature type="compositionally biased region" description="Low complexity" evidence="1">
    <location>
        <begin position="140"/>
        <end position="152"/>
    </location>
</feature>
<evidence type="ECO:0000256" key="1">
    <source>
        <dbReference type="SAM" id="MobiDB-lite"/>
    </source>
</evidence>
<reference evidence="2 3" key="1">
    <citation type="submission" date="2024-07" db="EMBL/GenBank/DDBJ databases">
        <title>Chromosome-level genome assembly of the water stick insect Ranatra chinensis (Heteroptera: Nepidae).</title>
        <authorList>
            <person name="Liu X."/>
        </authorList>
    </citation>
    <scope>NUCLEOTIDE SEQUENCE [LARGE SCALE GENOMIC DNA]</scope>
    <source>
        <strain evidence="2">Cailab_2021Rc</strain>
        <tissue evidence="2">Muscle</tissue>
    </source>
</reference>
<evidence type="ECO:0008006" key="4">
    <source>
        <dbReference type="Google" id="ProtNLM"/>
    </source>
</evidence>
<feature type="region of interest" description="Disordered" evidence="1">
    <location>
        <begin position="133"/>
        <end position="152"/>
    </location>
</feature>
<dbReference type="PANTHER" id="PTHR47326:SF1">
    <property type="entry name" value="HTH PSQ-TYPE DOMAIN-CONTAINING PROTEIN"/>
    <property type="match status" value="1"/>
</dbReference>
<name>A0ABD0YFT6_9HEMI</name>
<accession>A0ABD0YFT6</accession>
<dbReference type="EMBL" id="JBFDAA010000008">
    <property type="protein sequence ID" value="KAL1130056.1"/>
    <property type="molecule type" value="Genomic_DNA"/>
</dbReference>
<dbReference type="Proteomes" id="UP001558652">
    <property type="component" value="Unassembled WGS sequence"/>
</dbReference>
<evidence type="ECO:0000313" key="3">
    <source>
        <dbReference type="Proteomes" id="UP001558652"/>
    </source>
</evidence>
<dbReference type="InterPro" id="IPR036397">
    <property type="entry name" value="RNaseH_sf"/>
</dbReference>
<keyword evidence="3" id="KW-1185">Reference proteome</keyword>
<dbReference type="Gene3D" id="3.30.420.10">
    <property type="entry name" value="Ribonuclease H-like superfamily/Ribonuclease H"/>
    <property type="match status" value="1"/>
</dbReference>
<protein>
    <recommendedName>
        <fullName evidence="4">Transposase</fullName>
    </recommendedName>
</protein>
<organism evidence="2 3">
    <name type="scientific">Ranatra chinensis</name>
    <dbReference type="NCBI Taxonomy" id="642074"/>
    <lineage>
        <taxon>Eukaryota</taxon>
        <taxon>Metazoa</taxon>
        <taxon>Ecdysozoa</taxon>
        <taxon>Arthropoda</taxon>
        <taxon>Hexapoda</taxon>
        <taxon>Insecta</taxon>
        <taxon>Pterygota</taxon>
        <taxon>Neoptera</taxon>
        <taxon>Paraneoptera</taxon>
        <taxon>Hemiptera</taxon>
        <taxon>Heteroptera</taxon>
        <taxon>Panheteroptera</taxon>
        <taxon>Nepomorpha</taxon>
        <taxon>Nepidae</taxon>
        <taxon>Ranatrinae</taxon>
        <taxon>Ranatra</taxon>
    </lineage>
</organism>
<dbReference type="PANTHER" id="PTHR47326">
    <property type="entry name" value="TRANSPOSABLE ELEMENT TC3 TRANSPOSASE-LIKE PROTEIN"/>
    <property type="match status" value="1"/>
</dbReference>
<evidence type="ECO:0000313" key="2">
    <source>
        <dbReference type="EMBL" id="KAL1130056.1"/>
    </source>
</evidence>
<dbReference type="AlphaFoldDB" id="A0ABD0YFT6"/>